<dbReference type="EMBL" id="QGKV02000759">
    <property type="protein sequence ID" value="KAF3567024.1"/>
    <property type="molecule type" value="Genomic_DNA"/>
</dbReference>
<proteinExistence type="predicted"/>
<feature type="compositionally biased region" description="Basic and acidic residues" evidence="1">
    <location>
        <begin position="125"/>
        <end position="134"/>
    </location>
</feature>
<feature type="region of interest" description="Disordered" evidence="1">
    <location>
        <begin position="77"/>
        <end position="134"/>
    </location>
</feature>
<reference evidence="2 3" key="1">
    <citation type="journal article" date="2020" name="BMC Genomics">
        <title>Intraspecific diversification of the crop wild relative Brassica cretica Lam. using demographic model selection.</title>
        <authorList>
            <person name="Kioukis A."/>
            <person name="Michalopoulou V.A."/>
            <person name="Briers L."/>
            <person name="Pirintsos S."/>
            <person name="Studholme D.J."/>
            <person name="Pavlidis P."/>
            <person name="Sarris P.F."/>
        </authorList>
    </citation>
    <scope>NUCLEOTIDE SEQUENCE [LARGE SCALE GENOMIC DNA]</scope>
    <source>
        <strain evidence="3">cv. PFS-1207/04</strain>
    </source>
</reference>
<evidence type="ECO:0000256" key="1">
    <source>
        <dbReference type="SAM" id="MobiDB-lite"/>
    </source>
</evidence>
<comment type="caution">
    <text evidence="2">The sequence shown here is derived from an EMBL/GenBank/DDBJ whole genome shotgun (WGS) entry which is preliminary data.</text>
</comment>
<organism evidence="2 3">
    <name type="scientific">Brassica cretica</name>
    <name type="common">Mustard</name>
    <dbReference type="NCBI Taxonomy" id="69181"/>
    <lineage>
        <taxon>Eukaryota</taxon>
        <taxon>Viridiplantae</taxon>
        <taxon>Streptophyta</taxon>
        <taxon>Embryophyta</taxon>
        <taxon>Tracheophyta</taxon>
        <taxon>Spermatophyta</taxon>
        <taxon>Magnoliopsida</taxon>
        <taxon>eudicotyledons</taxon>
        <taxon>Gunneridae</taxon>
        <taxon>Pentapetalae</taxon>
        <taxon>rosids</taxon>
        <taxon>malvids</taxon>
        <taxon>Brassicales</taxon>
        <taxon>Brassicaceae</taxon>
        <taxon>Brassiceae</taxon>
        <taxon>Brassica</taxon>
    </lineage>
</organism>
<evidence type="ECO:0000313" key="2">
    <source>
        <dbReference type="EMBL" id="KAF3567024.1"/>
    </source>
</evidence>
<evidence type="ECO:0000313" key="3">
    <source>
        <dbReference type="Proteomes" id="UP000266723"/>
    </source>
</evidence>
<name>A0ABQ7D677_BRACR</name>
<sequence length="154" mass="17327">MTIELDHRSILERNNRSILTSVYRSTAKRAESPFGRTADLKPKFSPFYKITPDEFYPNYISFAAMLDASLEHSIRKEARSSSTDNNTCVSLDSAQPPSTQTLVSSTDIRSPLSTDNTHIPVDQHPSSDIDRHSIPDIDRYRAARDGCAFDTCTR</sequence>
<gene>
    <name evidence="2" type="ORF">DY000_02014269</name>
</gene>
<dbReference type="Proteomes" id="UP000266723">
    <property type="component" value="Unassembled WGS sequence"/>
</dbReference>
<keyword evidence="3" id="KW-1185">Reference proteome</keyword>
<protein>
    <submittedName>
        <fullName evidence="2">Uncharacterized protein</fullName>
    </submittedName>
</protein>
<feature type="compositionally biased region" description="Polar residues" evidence="1">
    <location>
        <begin position="80"/>
        <end position="117"/>
    </location>
</feature>
<accession>A0ABQ7D677</accession>